<feature type="region of interest" description="Disordered" evidence="10">
    <location>
        <begin position="54"/>
        <end position="86"/>
    </location>
</feature>
<keyword evidence="8" id="KW-0539">Nucleus</keyword>
<evidence type="ECO:0000259" key="11">
    <source>
        <dbReference type="PROSITE" id="PS51141"/>
    </source>
</evidence>
<dbReference type="AlphaFoldDB" id="A0AAV8PIJ3"/>
<evidence type="ECO:0000256" key="1">
    <source>
        <dbReference type="ARBA" id="ARBA00004123"/>
    </source>
</evidence>
<dbReference type="SUPFAM" id="SSF103612">
    <property type="entry name" value="SBT domain"/>
    <property type="match status" value="1"/>
</dbReference>
<dbReference type="InterPro" id="IPR044817">
    <property type="entry name" value="SBP-like"/>
</dbReference>
<dbReference type="InterPro" id="IPR036893">
    <property type="entry name" value="SBP_sf"/>
</dbReference>
<dbReference type="GO" id="GO:0008270">
    <property type="term" value="F:zinc ion binding"/>
    <property type="evidence" value="ECO:0007669"/>
    <property type="project" value="UniProtKB-KW"/>
</dbReference>
<comment type="caution">
    <text evidence="12">The sequence shown here is derived from an EMBL/GenBank/DDBJ whole genome shotgun (WGS) entry which is preliminary data.</text>
</comment>
<dbReference type="GO" id="GO:0003677">
    <property type="term" value="F:DNA binding"/>
    <property type="evidence" value="ECO:0007669"/>
    <property type="project" value="UniProtKB-KW"/>
</dbReference>
<gene>
    <name evidence="12" type="ORF">OPV22_030990</name>
</gene>
<keyword evidence="3 9" id="KW-0863">Zinc-finger</keyword>
<evidence type="ECO:0000256" key="8">
    <source>
        <dbReference type="ARBA" id="ARBA00023242"/>
    </source>
</evidence>
<feature type="region of interest" description="Disordered" evidence="10">
    <location>
        <begin position="156"/>
        <end position="175"/>
    </location>
</feature>
<evidence type="ECO:0000256" key="3">
    <source>
        <dbReference type="ARBA" id="ARBA00022771"/>
    </source>
</evidence>
<feature type="domain" description="SBP-type" evidence="11">
    <location>
        <begin position="88"/>
        <end position="165"/>
    </location>
</feature>
<keyword evidence="2" id="KW-0479">Metal-binding</keyword>
<evidence type="ECO:0000313" key="12">
    <source>
        <dbReference type="EMBL" id="KAJ8458064.1"/>
    </source>
</evidence>
<dbReference type="InterPro" id="IPR004333">
    <property type="entry name" value="SBP_dom"/>
</dbReference>
<evidence type="ECO:0000313" key="13">
    <source>
        <dbReference type="Proteomes" id="UP001222027"/>
    </source>
</evidence>
<keyword evidence="4" id="KW-0862">Zinc</keyword>
<evidence type="ECO:0000256" key="9">
    <source>
        <dbReference type="PROSITE-ProRule" id="PRU00470"/>
    </source>
</evidence>
<proteinExistence type="predicted"/>
<dbReference type="Proteomes" id="UP001222027">
    <property type="component" value="Unassembled WGS sequence"/>
</dbReference>
<keyword evidence="6" id="KW-0238">DNA-binding</keyword>
<feature type="compositionally biased region" description="Polar residues" evidence="10">
    <location>
        <begin position="59"/>
        <end position="75"/>
    </location>
</feature>
<evidence type="ECO:0000256" key="5">
    <source>
        <dbReference type="ARBA" id="ARBA00023015"/>
    </source>
</evidence>
<name>A0AAV8PIJ3_ENSVE</name>
<dbReference type="PANTHER" id="PTHR31251:SF106">
    <property type="entry name" value="SQUAMOSA PROMOTER-BINDING-LIKE PROTEIN 4"/>
    <property type="match status" value="1"/>
</dbReference>
<evidence type="ECO:0000256" key="2">
    <source>
        <dbReference type="ARBA" id="ARBA00022723"/>
    </source>
</evidence>
<evidence type="ECO:0000256" key="4">
    <source>
        <dbReference type="ARBA" id="ARBA00022833"/>
    </source>
</evidence>
<protein>
    <recommendedName>
        <fullName evidence="11">SBP-type domain-containing protein</fullName>
    </recommendedName>
</protein>
<dbReference type="Pfam" id="PF03110">
    <property type="entry name" value="SBP"/>
    <property type="match status" value="1"/>
</dbReference>
<evidence type="ECO:0000256" key="6">
    <source>
        <dbReference type="ARBA" id="ARBA00023125"/>
    </source>
</evidence>
<evidence type="ECO:0000256" key="7">
    <source>
        <dbReference type="ARBA" id="ARBA00023163"/>
    </source>
</evidence>
<keyword evidence="13" id="KW-1185">Reference proteome</keyword>
<accession>A0AAV8PIJ3</accession>
<evidence type="ECO:0000256" key="10">
    <source>
        <dbReference type="SAM" id="MobiDB-lite"/>
    </source>
</evidence>
<reference evidence="12 13" key="1">
    <citation type="submission" date="2022-12" db="EMBL/GenBank/DDBJ databases">
        <title>Chromosome-scale assembly of the Ensete ventricosum genome.</title>
        <authorList>
            <person name="Dussert Y."/>
            <person name="Stocks J."/>
            <person name="Wendawek A."/>
            <person name="Woldeyes F."/>
            <person name="Nichols R.A."/>
            <person name="Borrell J.S."/>
        </authorList>
    </citation>
    <scope>NUCLEOTIDE SEQUENCE [LARGE SCALE GENOMIC DNA]</scope>
    <source>
        <strain evidence="13">cv. Maze</strain>
        <tissue evidence="12">Seeds</tissue>
    </source>
</reference>
<dbReference type="EMBL" id="JAQQAF010000009">
    <property type="protein sequence ID" value="KAJ8458064.1"/>
    <property type="molecule type" value="Genomic_DNA"/>
</dbReference>
<dbReference type="PROSITE" id="PS51141">
    <property type="entry name" value="ZF_SBP"/>
    <property type="match status" value="1"/>
</dbReference>
<keyword evidence="5" id="KW-0805">Transcription regulation</keyword>
<dbReference type="GO" id="GO:0005634">
    <property type="term" value="C:nucleus"/>
    <property type="evidence" value="ECO:0007669"/>
    <property type="project" value="UniProtKB-SubCell"/>
</dbReference>
<organism evidence="12 13">
    <name type="scientific">Ensete ventricosum</name>
    <name type="common">Abyssinian banana</name>
    <name type="synonym">Musa ensete</name>
    <dbReference type="NCBI Taxonomy" id="4639"/>
    <lineage>
        <taxon>Eukaryota</taxon>
        <taxon>Viridiplantae</taxon>
        <taxon>Streptophyta</taxon>
        <taxon>Embryophyta</taxon>
        <taxon>Tracheophyta</taxon>
        <taxon>Spermatophyta</taxon>
        <taxon>Magnoliopsida</taxon>
        <taxon>Liliopsida</taxon>
        <taxon>Zingiberales</taxon>
        <taxon>Musaceae</taxon>
        <taxon>Ensete</taxon>
    </lineage>
</organism>
<comment type="subcellular location">
    <subcellularLocation>
        <location evidence="1">Nucleus</location>
    </subcellularLocation>
</comment>
<dbReference type="FunFam" id="4.10.1100.10:FF:000001">
    <property type="entry name" value="Squamosa promoter-binding-like protein 14"/>
    <property type="match status" value="1"/>
</dbReference>
<dbReference type="Gene3D" id="4.10.1100.10">
    <property type="entry name" value="Transcription factor, SBP-box domain"/>
    <property type="match status" value="1"/>
</dbReference>
<sequence>MEWNPKLPSWDFAEVEQDAELHMASLVASSGGLGSRSSGRDCSVDLKLGGSGDFRSPASWGSQPTTSMAVSSSGPSKRARAPGNAGQIASCSVDGCTSDLSNSREYHRRHKVCEAHSKTPIVMVGGQEQRFCQQCSRFHLLVEFDEVKRSCRKRLDGHNRRRRKPQPESINPARLFPNHQGRRCSVYPHLLPAPIQELNWAGIIQPEDMLLCSNHLPMHVGDEPPFSGSFCSYRKGRQQLPFIQDDDATAFGITTMAQSTCLQPLLKNIPPSAESSSKILCDRIQQVNHSDCALSLLSSSTQNPGMALSQMLPAGRIPMHQSLPSTLPYGNLCPHSSSQASSYVSPASFSCSGVENEQVGTVFACGADADPHCQSAFHVPEGSSEGVSQTFPFCWQ</sequence>
<keyword evidence="7" id="KW-0804">Transcription</keyword>
<dbReference type="PANTHER" id="PTHR31251">
    <property type="entry name" value="SQUAMOSA PROMOTER-BINDING-LIKE PROTEIN 4"/>
    <property type="match status" value="1"/>
</dbReference>